<comment type="caution">
    <text evidence="1">Lacks conserved residue(s) required for the propagation of feature annotation.</text>
</comment>
<dbReference type="EMBL" id="DYTQ01000033">
    <property type="protein sequence ID" value="HJH23354.1"/>
    <property type="molecule type" value="Genomic_DNA"/>
</dbReference>
<evidence type="ECO:0000256" key="1">
    <source>
        <dbReference type="HAMAP-Rule" id="MF_01411"/>
    </source>
</evidence>
<dbReference type="InterPro" id="IPR007543">
    <property type="entry name" value="LptD_C"/>
</dbReference>
<dbReference type="GO" id="GO:0015920">
    <property type="term" value="P:lipopolysaccharide transport"/>
    <property type="evidence" value="ECO:0007669"/>
    <property type="project" value="InterPro"/>
</dbReference>
<dbReference type="AlphaFoldDB" id="A0A9D2VF12"/>
<proteinExistence type="inferred from homology"/>
<dbReference type="RefSeq" id="WP_276830099.1">
    <property type="nucleotide sequence ID" value="NZ_DYTQ01000033.1"/>
</dbReference>
<accession>A0A9D2VF12</accession>
<keyword evidence="1" id="KW-0998">Cell outer membrane</keyword>
<dbReference type="Proteomes" id="UP000700248">
    <property type="component" value="Unassembled WGS sequence"/>
</dbReference>
<dbReference type="GO" id="GO:0009279">
    <property type="term" value="C:cell outer membrane"/>
    <property type="evidence" value="ECO:0007669"/>
    <property type="project" value="UniProtKB-SubCell"/>
</dbReference>
<dbReference type="InterPro" id="IPR020889">
    <property type="entry name" value="LipoPS_assembly_LptD"/>
</dbReference>
<dbReference type="GO" id="GO:0043165">
    <property type="term" value="P:Gram-negative-bacterium-type cell outer membrane assembly"/>
    <property type="evidence" value="ECO:0007669"/>
    <property type="project" value="UniProtKB-UniRule"/>
</dbReference>
<name>A0A9D2VF12_9BURK</name>
<dbReference type="PANTHER" id="PTHR30189">
    <property type="entry name" value="LPS-ASSEMBLY PROTEIN"/>
    <property type="match status" value="1"/>
</dbReference>
<evidence type="ECO:0000313" key="3">
    <source>
        <dbReference type="EMBL" id="HJH23354.1"/>
    </source>
</evidence>
<reference evidence="3" key="2">
    <citation type="submission" date="2021-09" db="EMBL/GenBank/DDBJ databases">
        <authorList>
            <person name="Gilroy R."/>
        </authorList>
    </citation>
    <scope>NUCLEOTIDE SEQUENCE</scope>
    <source>
        <strain evidence="3">CHK175-13533</strain>
    </source>
</reference>
<dbReference type="HAMAP" id="MF_01411">
    <property type="entry name" value="LPS_assembly_LptD"/>
    <property type="match status" value="1"/>
</dbReference>
<comment type="caution">
    <text evidence="3">The sequence shown here is derived from an EMBL/GenBank/DDBJ whole genome shotgun (WGS) entry which is preliminary data.</text>
</comment>
<evidence type="ECO:0000313" key="4">
    <source>
        <dbReference type="Proteomes" id="UP000700248"/>
    </source>
</evidence>
<dbReference type="PANTHER" id="PTHR30189:SF1">
    <property type="entry name" value="LPS-ASSEMBLY PROTEIN LPTD"/>
    <property type="match status" value="1"/>
</dbReference>
<sequence length="793" mass="89802">MRTIWFALTILTGLGLDSTLQPAFSSEPRVPQFKAATHLRLHEVSEDNMSAYFNADRIESTADGSVVLTGAAQVRRVDSIAKGNTIRFNQESGELAIRGQGSLLRAGTIIRSEAIDYNVQNETGTIAAPQFYFGGSGGAGQADEAQLLSKNHLRMTTVEYSGCPCPAPAWFIRSPQVDLHNDTNTGIAKHGVLYFKNVPILYSPYLTFPLREERKSGLLVPSYGYSSNSGLELSIPYYFNLAPNYDATLTPRYLSKRGVQLQGEFRYLTPRSVGTITGAYLNNDKETKTDRWAFNAAHNHDLGNGFGFDYQYSRVSDDDYFRNFSTFGVNEASVTELRSHARFSWAGAKYFTAALSASQYQTLQDQAAGYSRPEYNRLPQLELQGARYNWGGFDVVSKNSATHFVMPYYSGSLSTFDRYRTERLAPNSTRVASYTTVSYPFMRPGWYVTPKVGLHLSHYDTAWDTVSDAAQRNLKRNVMRTVPVYSLDTGMTFERNTRLFDIDSIQTLEPRLYYLYVPYRDQNAIPNLDTGIATFNFSQAFSENIYSGGWDRIANANQLTAGLTTRWLDADTGFERVRLEIAQRFHFDDQRVFLHTFAPNEHSPKQARSDYLFGAYAALTDTFNVRVDAQMNADRFSRNRINTSVNWHPKRLATLSAAYRYERDPRAFDNPDYRFTTGNDNKTKEQLSLTTQWPLTQRVYALGRVDYSLQEKRSTQTILGFEYKGDCCWTGRFVVQRYAVSAQKSNSAVFLQLELSGLGSLGTDPMSLLRERIVGYESVNPSLPEKTIFERYE</sequence>
<comment type="subunit">
    <text evidence="1">Component of the lipopolysaccharide transport and assembly complex. Interacts with LptE and LptA.</text>
</comment>
<keyword evidence="1" id="KW-0472">Membrane</keyword>
<keyword evidence="1" id="KW-0732">Signal</keyword>
<evidence type="ECO:0000259" key="2">
    <source>
        <dbReference type="Pfam" id="PF04453"/>
    </source>
</evidence>
<comment type="similarity">
    <text evidence="1">Belongs to the LptD family.</text>
</comment>
<feature type="domain" description="LptD C-terminal" evidence="2">
    <location>
        <begin position="289"/>
        <end position="698"/>
    </location>
</feature>
<reference evidence="3" key="1">
    <citation type="journal article" date="2021" name="PeerJ">
        <title>Extensive microbial diversity within the chicken gut microbiome revealed by metagenomics and culture.</title>
        <authorList>
            <person name="Gilroy R."/>
            <person name="Ravi A."/>
            <person name="Getino M."/>
            <person name="Pursley I."/>
            <person name="Horton D.L."/>
            <person name="Alikhan N.F."/>
            <person name="Baker D."/>
            <person name="Gharbi K."/>
            <person name="Hall N."/>
            <person name="Watson M."/>
            <person name="Adriaenssens E.M."/>
            <person name="Foster-Nyarko E."/>
            <person name="Jarju S."/>
            <person name="Secka A."/>
            <person name="Antonio M."/>
            <person name="Oren A."/>
            <person name="Chaudhuri R.R."/>
            <person name="La Ragione R."/>
            <person name="Hildebrand F."/>
            <person name="Pallen M.J."/>
        </authorList>
    </citation>
    <scope>NUCLEOTIDE SEQUENCE</scope>
    <source>
        <strain evidence="3">CHK175-13533</strain>
    </source>
</reference>
<dbReference type="GO" id="GO:1990351">
    <property type="term" value="C:transporter complex"/>
    <property type="evidence" value="ECO:0007669"/>
    <property type="project" value="TreeGrafter"/>
</dbReference>
<dbReference type="InterPro" id="IPR050218">
    <property type="entry name" value="LptD"/>
</dbReference>
<protein>
    <recommendedName>
        <fullName evidence="1">LPS-assembly protein LptD</fullName>
    </recommendedName>
</protein>
<comment type="subcellular location">
    <subcellularLocation>
        <location evidence="1">Cell outer membrane</location>
    </subcellularLocation>
</comment>
<gene>
    <name evidence="1" type="primary">lptD</name>
    <name evidence="3" type="ORF">K8U84_02235</name>
</gene>
<comment type="function">
    <text evidence="1">Together with LptE, is involved in the assembly of lipopolysaccharide (LPS) at the surface of the outer membrane.</text>
</comment>
<organism evidence="3 4">
    <name type="scientific">Paenalcaligenes hominis</name>
    <dbReference type="NCBI Taxonomy" id="643674"/>
    <lineage>
        <taxon>Bacteria</taxon>
        <taxon>Pseudomonadati</taxon>
        <taxon>Pseudomonadota</taxon>
        <taxon>Betaproteobacteria</taxon>
        <taxon>Burkholderiales</taxon>
        <taxon>Alcaligenaceae</taxon>
        <taxon>Paenalcaligenes</taxon>
    </lineage>
</organism>
<dbReference type="Pfam" id="PF04453">
    <property type="entry name" value="LptD"/>
    <property type="match status" value="1"/>
</dbReference>